<accession>A0A8T0H086</accession>
<feature type="compositionally biased region" description="Basic and acidic residues" evidence="1">
    <location>
        <begin position="644"/>
        <end position="659"/>
    </location>
</feature>
<dbReference type="EMBL" id="CM026429">
    <property type="protein sequence ID" value="KAG0565316.1"/>
    <property type="molecule type" value="Genomic_DNA"/>
</dbReference>
<evidence type="ECO:0000313" key="3">
    <source>
        <dbReference type="Proteomes" id="UP000822688"/>
    </source>
</evidence>
<evidence type="ECO:0000256" key="1">
    <source>
        <dbReference type="SAM" id="MobiDB-lite"/>
    </source>
</evidence>
<name>A0A8T0H086_CERPU</name>
<feature type="region of interest" description="Disordered" evidence="1">
    <location>
        <begin position="335"/>
        <end position="483"/>
    </location>
</feature>
<feature type="compositionally biased region" description="Basic and acidic residues" evidence="1">
    <location>
        <begin position="561"/>
        <end position="580"/>
    </location>
</feature>
<reference evidence="2" key="1">
    <citation type="submission" date="2020-06" db="EMBL/GenBank/DDBJ databases">
        <title>WGS assembly of Ceratodon purpureus strain R40.</title>
        <authorList>
            <person name="Carey S.B."/>
            <person name="Jenkins J."/>
            <person name="Shu S."/>
            <person name="Lovell J.T."/>
            <person name="Sreedasyam A."/>
            <person name="Maumus F."/>
            <person name="Tiley G.P."/>
            <person name="Fernandez-Pozo N."/>
            <person name="Barry K."/>
            <person name="Chen C."/>
            <person name="Wang M."/>
            <person name="Lipzen A."/>
            <person name="Daum C."/>
            <person name="Saski C.A."/>
            <person name="Payton A.C."/>
            <person name="Mcbreen J.C."/>
            <person name="Conrad R.E."/>
            <person name="Kollar L.M."/>
            <person name="Olsson S."/>
            <person name="Huttunen S."/>
            <person name="Landis J.B."/>
            <person name="Wickett N.J."/>
            <person name="Johnson M.G."/>
            <person name="Rensing S.A."/>
            <person name="Grimwood J."/>
            <person name="Schmutz J."/>
            <person name="Mcdaniel S.F."/>
        </authorList>
    </citation>
    <scope>NUCLEOTIDE SEQUENCE</scope>
    <source>
        <strain evidence="2">R40</strain>
    </source>
</reference>
<feature type="compositionally biased region" description="Basic and acidic residues" evidence="1">
    <location>
        <begin position="201"/>
        <end position="212"/>
    </location>
</feature>
<sequence>MPSGPKKRAARRRSMGRPGTRVSLDNAFADKASVSDSLVSDEGTSPKTGDERSSRLSLSRGGNERPADQTFQTEEWVRVSDFDVGTPTSTAAKSDFDAQDSIGDGRGHDKLAEWETVSGDNAGNSSSAEEVGEADHLGAEDSSGSGRKQGQKLPHVDVVMSGSDSEKEDDDKSVSSGSMGGKSSRSSISSSSRSAGSRSDAYPKKSDDEERSSSIVVVPSDREHEEDSQESSYVEVGSVGARGEDDHGSVANLSSPDGKEGGYQGSSAIEPASSEEQEEDNYETFSGVEDHASSTIEPASSDEQEEEKYRLFSDLSNVKDLVDVHSGSNAIDLSSLIRHQSGEEEPQITGDLKTEDEQVPESTETEPQAPDVHKSGHEATNSAASEPYPEPNVEGDAGVAEEATLIEPTTPERTSEKSFAEHPYTFVRAVSEEEIIEPTKDSSSEVEKTAPTPSLSEAQGGEENVAKEVHDSPFSSGVPEPNQEELEQLLEIAHSKEIAALGKQEEHILAQEEQELGKGIVEPQPLVEVLSAIEPSKPVEGGDVKELQPVEAEEAPLLKDSSSRVDSDLHKKTDEMKDFQPEEASPLKDSSPADSDLHHTSDEVKVFQPVVTQEAPHLKESSSPVDSDLLDSTDLSTGKFAGSSEKHEQATHQRKEDQPRTLGPIQVSSDTWGCCEPVQWLFANFRRSVNPRAIRN</sequence>
<feature type="compositionally biased region" description="Basic and acidic residues" evidence="1">
    <location>
        <begin position="103"/>
        <end position="113"/>
    </location>
</feature>
<feature type="compositionally biased region" description="Polar residues" evidence="1">
    <location>
        <begin position="118"/>
        <end position="128"/>
    </location>
</feature>
<proteinExistence type="predicted"/>
<feature type="compositionally biased region" description="Polar residues" evidence="1">
    <location>
        <begin position="34"/>
        <end position="47"/>
    </location>
</feature>
<feature type="compositionally biased region" description="Low complexity" evidence="1">
    <location>
        <begin position="621"/>
        <end position="636"/>
    </location>
</feature>
<gene>
    <name evidence="2" type="ORF">KC19_8G181300</name>
</gene>
<evidence type="ECO:0000313" key="2">
    <source>
        <dbReference type="EMBL" id="KAG0565316.1"/>
    </source>
</evidence>
<feature type="compositionally biased region" description="Basic residues" evidence="1">
    <location>
        <begin position="1"/>
        <end position="15"/>
    </location>
</feature>
<feature type="compositionally biased region" description="Low complexity" evidence="1">
    <location>
        <begin position="174"/>
        <end position="199"/>
    </location>
</feature>
<feature type="compositionally biased region" description="Basic and acidic residues" evidence="1">
    <location>
        <begin position="595"/>
        <end position="605"/>
    </location>
</feature>
<comment type="caution">
    <text evidence="2">The sequence shown here is derived from an EMBL/GenBank/DDBJ whole genome shotgun (WGS) entry which is preliminary data.</text>
</comment>
<organism evidence="2 3">
    <name type="scientific">Ceratodon purpureus</name>
    <name type="common">Fire moss</name>
    <name type="synonym">Dicranum purpureum</name>
    <dbReference type="NCBI Taxonomy" id="3225"/>
    <lineage>
        <taxon>Eukaryota</taxon>
        <taxon>Viridiplantae</taxon>
        <taxon>Streptophyta</taxon>
        <taxon>Embryophyta</taxon>
        <taxon>Bryophyta</taxon>
        <taxon>Bryophytina</taxon>
        <taxon>Bryopsida</taxon>
        <taxon>Dicranidae</taxon>
        <taxon>Pseudoditrichales</taxon>
        <taxon>Ditrichaceae</taxon>
        <taxon>Ceratodon</taxon>
    </lineage>
</organism>
<feature type="region of interest" description="Disordered" evidence="1">
    <location>
        <begin position="534"/>
        <end position="668"/>
    </location>
</feature>
<keyword evidence="3" id="KW-1185">Reference proteome</keyword>
<protein>
    <submittedName>
        <fullName evidence="2">Uncharacterized protein</fullName>
    </submittedName>
</protein>
<dbReference type="Proteomes" id="UP000822688">
    <property type="component" value="Chromosome 8"/>
</dbReference>
<feature type="compositionally biased region" description="Basic and acidic residues" evidence="1">
    <location>
        <begin position="437"/>
        <end position="448"/>
    </location>
</feature>
<feature type="compositionally biased region" description="Acidic residues" evidence="1">
    <location>
        <begin position="273"/>
        <end position="282"/>
    </location>
</feature>
<feature type="region of interest" description="Disordered" evidence="1">
    <location>
        <begin position="1"/>
        <end position="308"/>
    </location>
</feature>
<dbReference type="AlphaFoldDB" id="A0A8T0H086"/>